<evidence type="ECO:0000313" key="1">
    <source>
        <dbReference type="EMBL" id="ELQ76355.1"/>
    </source>
</evidence>
<dbReference type="AlphaFoldDB" id="L7JYG8"/>
<dbReference type="EMBL" id="JH993854">
    <property type="protein sequence ID" value="ELQ76355.1"/>
    <property type="molecule type" value="Genomic_DNA"/>
</dbReference>
<dbReference type="OMA" id="KPNINDW"/>
<dbReference type="Proteomes" id="UP000011185">
    <property type="component" value="Unassembled WGS sequence"/>
</dbReference>
<gene>
    <name evidence="1" type="ORF">THOM_0667</name>
</gene>
<name>L7JYG8_TRAHO</name>
<keyword evidence="2" id="KW-1185">Reference proteome</keyword>
<dbReference type="HOGENOM" id="CLU_043367_0_0_1"/>
<sequence>VFGKIHHLFLGCIRLFFETRIASKCLLFPEFMTLNKFYSIFECYPQKITLFSRLSLIYVVDRFEVLFSSCIHLRQEAENFKNAHIHSKAIFNRHFFIRQVLFSQLLCIFHVQSNFIAKYMFIAEMEYNYIDSKGDNVTNTTFDMLENHYELLFFMSHNLLHIIKFSPKPNINDWDLITTLECLNDKTIVARIFRDHFGHIKEYYKESVKDLYTYVENHQTVGDLPDMNDILRRVEELDGNMEKMMLGLSGIYKMIHEGFTS</sequence>
<reference evidence="1 2" key="1">
    <citation type="journal article" date="2012" name="PLoS Pathog.">
        <title>The genome of the obligate intracellular parasite Trachipleistophora hominis: new insights into microsporidian genome dynamics and reductive evolution.</title>
        <authorList>
            <person name="Heinz E."/>
            <person name="Williams T.A."/>
            <person name="Nakjang S."/>
            <person name="Noel C.J."/>
            <person name="Swan D.C."/>
            <person name="Goldberg A.V."/>
            <person name="Harris S.R."/>
            <person name="Weinmaier T."/>
            <person name="Markert S."/>
            <person name="Becher D."/>
            <person name="Bernhardt J."/>
            <person name="Dagan T."/>
            <person name="Hacker C."/>
            <person name="Lucocq J.M."/>
            <person name="Schweder T."/>
            <person name="Rattei T."/>
            <person name="Hall N."/>
            <person name="Hirt R.P."/>
            <person name="Embley T.M."/>
        </authorList>
    </citation>
    <scope>NUCLEOTIDE SEQUENCE [LARGE SCALE GENOMIC DNA]</scope>
</reference>
<proteinExistence type="predicted"/>
<accession>L7JYG8</accession>
<protein>
    <submittedName>
        <fullName evidence="1">Uncharacterized protein</fullName>
    </submittedName>
</protein>
<organism evidence="1 2">
    <name type="scientific">Trachipleistophora hominis</name>
    <name type="common">Microsporidian parasite</name>
    <dbReference type="NCBI Taxonomy" id="72359"/>
    <lineage>
        <taxon>Eukaryota</taxon>
        <taxon>Fungi</taxon>
        <taxon>Fungi incertae sedis</taxon>
        <taxon>Microsporidia</taxon>
        <taxon>Pleistophoridae</taxon>
        <taxon>Trachipleistophora</taxon>
    </lineage>
</organism>
<evidence type="ECO:0000313" key="2">
    <source>
        <dbReference type="Proteomes" id="UP000011185"/>
    </source>
</evidence>
<dbReference type="OrthoDB" id="10591258at2759"/>
<dbReference type="VEuPathDB" id="MicrosporidiaDB:THOM_0667"/>
<feature type="non-terminal residue" evidence="1">
    <location>
        <position position="1"/>
    </location>
</feature>
<dbReference type="InParanoid" id="L7JYG8"/>